<accession>A0ABN7UYT6</accession>
<protein>
    <submittedName>
        <fullName evidence="1">7518_t:CDS:1</fullName>
    </submittedName>
</protein>
<gene>
    <name evidence="1" type="ORF">GMARGA_LOCUS11495</name>
</gene>
<feature type="non-terminal residue" evidence="1">
    <location>
        <position position="1"/>
    </location>
</feature>
<evidence type="ECO:0000313" key="1">
    <source>
        <dbReference type="EMBL" id="CAG8690740.1"/>
    </source>
</evidence>
<organism evidence="1 2">
    <name type="scientific">Gigaspora margarita</name>
    <dbReference type="NCBI Taxonomy" id="4874"/>
    <lineage>
        <taxon>Eukaryota</taxon>
        <taxon>Fungi</taxon>
        <taxon>Fungi incertae sedis</taxon>
        <taxon>Mucoromycota</taxon>
        <taxon>Glomeromycotina</taxon>
        <taxon>Glomeromycetes</taxon>
        <taxon>Diversisporales</taxon>
        <taxon>Gigasporaceae</taxon>
        <taxon>Gigaspora</taxon>
    </lineage>
</organism>
<dbReference type="EMBL" id="CAJVQB010006739">
    <property type="protein sequence ID" value="CAG8690740.1"/>
    <property type="molecule type" value="Genomic_DNA"/>
</dbReference>
<proteinExistence type="predicted"/>
<dbReference type="Proteomes" id="UP000789901">
    <property type="component" value="Unassembled WGS sequence"/>
</dbReference>
<evidence type="ECO:0000313" key="2">
    <source>
        <dbReference type="Proteomes" id="UP000789901"/>
    </source>
</evidence>
<keyword evidence="2" id="KW-1185">Reference proteome</keyword>
<name>A0ABN7UYT6_GIGMA</name>
<comment type="caution">
    <text evidence="1">The sequence shown here is derived from an EMBL/GenBank/DDBJ whole genome shotgun (WGS) entry which is preliminary data.</text>
</comment>
<sequence length="78" mass="9259">NIKSTIKFEKILKEDEQKKSDLVKLILQYSYKATNYSTTINLKQVIYNKLDNKFKAKKETIKYIVTRNNNEIEKNATK</sequence>
<reference evidence="1 2" key="1">
    <citation type="submission" date="2021-06" db="EMBL/GenBank/DDBJ databases">
        <authorList>
            <person name="Kallberg Y."/>
            <person name="Tangrot J."/>
            <person name="Rosling A."/>
        </authorList>
    </citation>
    <scope>NUCLEOTIDE SEQUENCE [LARGE SCALE GENOMIC DNA]</scope>
    <source>
        <strain evidence="1 2">120-4 pot B 10/14</strain>
    </source>
</reference>